<feature type="transmembrane region" description="Helical" evidence="6">
    <location>
        <begin position="461"/>
        <end position="484"/>
    </location>
</feature>
<feature type="transmembrane region" description="Helical" evidence="6">
    <location>
        <begin position="160"/>
        <end position="177"/>
    </location>
</feature>
<feature type="transmembrane region" description="Helical" evidence="6">
    <location>
        <begin position="430"/>
        <end position="449"/>
    </location>
</feature>
<keyword evidence="8" id="KW-1185">Reference proteome</keyword>
<dbReference type="EMBL" id="JAYFUL010000009">
    <property type="protein sequence ID" value="MEA5257738.1"/>
    <property type="molecule type" value="Genomic_DNA"/>
</dbReference>
<evidence type="ECO:0000256" key="6">
    <source>
        <dbReference type="SAM" id="Phobius"/>
    </source>
</evidence>
<comment type="subcellular location">
    <subcellularLocation>
        <location evidence="1">Cell membrane</location>
        <topology evidence="1">Multi-pass membrane protein</topology>
    </subcellularLocation>
</comment>
<keyword evidence="5 6" id="KW-0472">Membrane</keyword>
<feature type="transmembrane region" description="Helical" evidence="6">
    <location>
        <begin position="268"/>
        <end position="288"/>
    </location>
</feature>
<proteinExistence type="predicted"/>
<feature type="transmembrane region" description="Helical" evidence="6">
    <location>
        <begin position="397"/>
        <end position="418"/>
    </location>
</feature>
<evidence type="ECO:0000256" key="2">
    <source>
        <dbReference type="ARBA" id="ARBA00022475"/>
    </source>
</evidence>
<feature type="transmembrane region" description="Helical" evidence="6">
    <location>
        <begin position="309"/>
        <end position="334"/>
    </location>
</feature>
<protein>
    <recommendedName>
        <fullName evidence="9">O-antigen/teichoic acid export membrane protein</fullName>
    </recommendedName>
</protein>
<evidence type="ECO:0000313" key="7">
    <source>
        <dbReference type="EMBL" id="MEA5257738.1"/>
    </source>
</evidence>
<comment type="caution">
    <text evidence="7">The sequence shown here is derived from an EMBL/GenBank/DDBJ whole genome shotgun (WGS) entry which is preliminary data.</text>
</comment>
<feature type="transmembrane region" description="Helical" evidence="6">
    <location>
        <begin position="221"/>
        <end position="240"/>
    </location>
</feature>
<dbReference type="InterPro" id="IPR050833">
    <property type="entry name" value="Poly_Biosynth_Transport"/>
</dbReference>
<feature type="transmembrane region" description="Helical" evidence="6">
    <location>
        <begin position="89"/>
        <end position="114"/>
    </location>
</feature>
<feature type="transmembrane region" description="Helical" evidence="6">
    <location>
        <begin position="126"/>
        <end position="148"/>
    </location>
</feature>
<feature type="transmembrane region" description="Helical" evidence="6">
    <location>
        <begin position="41"/>
        <end position="57"/>
    </location>
</feature>
<keyword evidence="2" id="KW-1003">Cell membrane</keyword>
<dbReference type="RefSeq" id="WP_323248322.1">
    <property type="nucleotide sequence ID" value="NZ_JAYFUL010000009.1"/>
</dbReference>
<accession>A0ABU5QL15</accession>
<evidence type="ECO:0000313" key="8">
    <source>
        <dbReference type="Proteomes" id="UP001304671"/>
    </source>
</evidence>
<keyword evidence="4 6" id="KW-1133">Transmembrane helix</keyword>
<sequence>MSNIKNIFSGVAWSLICNVTNAAYGFFSVPLLLTYFGKEKYGLIGIAISVNIYLKILDMGFSSGNVKFFSSYLVKNDYDGLRKLFQSSLLFYLVIAFVNALVLVGLSLFSSQIFHLSATDDEIFKQLIYILIITSFPVWGGNVMEQLLRSNDLVGWQQRILLLTKVAQLVVLFLTIYLKLNIISFFALNTFCSVINIPFYASRINKLNLGISFLPKYYKQAMAEVLPYCLSIFSFGIFQFSANYLRPVFLGIKLGLTSVSDYRVVEGIANLILILGSSFVGVILPHATKVRELGDKASEMKIAMDGTRYITIFLGLIVFGFTLSSKELIILYVGEKNAYLVPWLNLWVFSLLGLHNSALSSLVLVSNSLRTIIYMSAFSTIFSLTLAWFLMDSFGMGGVIISYTCYVVFQVSYYYIYYYPTKLKYNSFKIFTESFLFPIAVIGFIGIAVKWIFSMQTISNIWLLIIVKESVFALIALVIIYQFLFTKSDKQYIIAFVSKFLKKDLK</sequence>
<evidence type="ECO:0000256" key="5">
    <source>
        <dbReference type="ARBA" id="ARBA00023136"/>
    </source>
</evidence>
<evidence type="ECO:0000256" key="1">
    <source>
        <dbReference type="ARBA" id="ARBA00004651"/>
    </source>
</evidence>
<reference evidence="7 8" key="1">
    <citation type="submission" date="2023-12" db="EMBL/GenBank/DDBJ databases">
        <title>Novel species of the genus Arcicella isolated from rivers.</title>
        <authorList>
            <person name="Lu H."/>
        </authorList>
    </citation>
    <scope>NUCLEOTIDE SEQUENCE [LARGE SCALE GENOMIC DNA]</scope>
    <source>
        <strain evidence="7 8">LMG 21963</strain>
    </source>
</reference>
<organism evidence="7 8">
    <name type="scientific">Arcicella aquatica</name>
    <dbReference type="NCBI Taxonomy" id="217141"/>
    <lineage>
        <taxon>Bacteria</taxon>
        <taxon>Pseudomonadati</taxon>
        <taxon>Bacteroidota</taxon>
        <taxon>Cytophagia</taxon>
        <taxon>Cytophagales</taxon>
        <taxon>Flectobacillaceae</taxon>
        <taxon>Arcicella</taxon>
    </lineage>
</organism>
<dbReference type="Proteomes" id="UP001304671">
    <property type="component" value="Unassembled WGS sequence"/>
</dbReference>
<dbReference type="PANTHER" id="PTHR30250">
    <property type="entry name" value="PST FAMILY PREDICTED COLANIC ACID TRANSPORTER"/>
    <property type="match status" value="1"/>
</dbReference>
<gene>
    <name evidence="7" type="ORF">VB264_08075</name>
</gene>
<name>A0ABU5QL15_9BACT</name>
<feature type="transmembrane region" description="Helical" evidence="6">
    <location>
        <begin position="372"/>
        <end position="391"/>
    </location>
</feature>
<evidence type="ECO:0008006" key="9">
    <source>
        <dbReference type="Google" id="ProtNLM"/>
    </source>
</evidence>
<evidence type="ECO:0000256" key="4">
    <source>
        <dbReference type="ARBA" id="ARBA00022989"/>
    </source>
</evidence>
<feature type="transmembrane region" description="Helical" evidence="6">
    <location>
        <begin position="346"/>
        <end position="365"/>
    </location>
</feature>
<keyword evidence="3 6" id="KW-0812">Transmembrane</keyword>
<evidence type="ECO:0000256" key="3">
    <source>
        <dbReference type="ARBA" id="ARBA00022692"/>
    </source>
</evidence>
<feature type="transmembrane region" description="Helical" evidence="6">
    <location>
        <begin position="183"/>
        <end position="201"/>
    </location>
</feature>
<dbReference type="PANTHER" id="PTHR30250:SF26">
    <property type="entry name" value="PSMA PROTEIN"/>
    <property type="match status" value="1"/>
</dbReference>